<dbReference type="PANTHER" id="PTHR10749:SF7">
    <property type="entry name" value="PHOSPHORYLASE B KINASE REGULATORY SUBUNIT ALPHA-RELATED"/>
    <property type="match status" value="1"/>
</dbReference>
<evidence type="ECO:0000313" key="2">
    <source>
        <dbReference type="EMBL" id="VEL36676.1"/>
    </source>
</evidence>
<keyword evidence="1" id="KW-0321">Glycogen metabolism</keyword>
<comment type="caution">
    <text evidence="2">The sequence shown here is derived from an EMBL/GenBank/DDBJ whole genome shotgun (WGS) entry which is preliminary data.</text>
</comment>
<dbReference type="Proteomes" id="UP000784294">
    <property type="component" value="Unassembled WGS sequence"/>
</dbReference>
<protein>
    <recommendedName>
        <fullName evidence="1">Phosphorylase b kinase regulatory subunit</fullName>
    </recommendedName>
</protein>
<keyword evidence="1" id="KW-0472">Membrane</keyword>
<gene>
    <name evidence="2" type="ORF">PXEA_LOCUS30116</name>
</gene>
<sequence length="239" mass="26780">MAPSRQALRRLITPRADTSVQSESLSGYHEGSPTLQLAGFSKSGPTLAMQDQCHQHIESASSPMSTPHQISSAERNWVGDQEIQMGAVEELATDYWLVELKPSEIIQRLLQTDNLAQHAELLGRLKQICGLDWDTKLDSDQPITVRILLKEEILVYLAMFARAQPQLLAQMLRLRIGLIIQMMAAELARSMGHTAEEALLSLFSMTPFDTKRLLYNLLSGNEIRTVKAGRHSVEKCSHY</sequence>
<comment type="similarity">
    <text evidence="1">Belongs to the phosphorylase b kinase regulatory chain family.</text>
</comment>
<comment type="function">
    <text evidence="1">Phosphorylase b kinase catalyzes the phosphorylation of serine in certain substrates, including troponin I.</text>
</comment>
<evidence type="ECO:0000256" key="1">
    <source>
        <dbReference type="RuleBase" id="RU364123"/>
    </source>
</evidence>
<evidence type="ECO:0000313" key="3">
    <source>
        <dbReference type="Proteomes" id="UP000784294"/>
    </source>
</evidence>
<dbReference type="EMBL" id="CAAALY010252882">
    <property type="protein sequence ID" value="VEL36676.1"/>
    <property type="molecule type" value="Genomic_DNA"/>
</dbReference>
<keyword evidence="3" id="KW-1185">Reference proteome</keyword>
<dbReference type="UniPathway" id="UPA00163"/>
<dbReference type="PANTHER" id="PTHR10749">
    <property type="entry name" value="PHOSPHORYLASE B KINASE REGULATORY SUBUNIT"/>
    <property type="match status" value="1"/>
</dbReference>
<dbReference type="OrthoDB" id="5971574at2759"/>
<organism evidence="2 3">
    <name type="scientific">Protopolystoma xenopodis</name>
    <dbReference type="NCBI Taxonomy" id="117903"/>
    <lineage>
        <taxon>Eukaryota</taxon>
        <taxon>Metazoa</taxon>
        <taxon>Spiralia</taxon>
        <taxon>Lophotrochozoa</taxon>
        <taxon>Platyhelminthes</taxon>
        <taxon>Monogenea</taxon>
        <taxon>Polyopisthocotylea</taxon>
        <taxon>Polystomatidea</taxon>
        <taxon>Polystomatidae</taxon>
        <taxon>Protopolystoma</taxon>
    </lineage>
</organism>
<accession>A0A3S5CP26</accession>
<keyword evidence="1" id="KW-0112">Calmodulin-binding</keyword>
<dbReference type="GO" id="GO:0005516">
    <property type="term" value="F:calmodulin binding"/>
    <property type="evidence" value="ECO:0007669"/>
    <property type="project" value="UniProtKB-KW"/>
</dbReference>
<keyword evidence="1" id="KW-1003">Cell membrane</keyword>
<dbReference type="InterPro" id="IPR008734">
    <property type="entry name" value="PHK_A/B_su"/>
</dbReference>
<dbReference type="GO" id="GO:0005886">
    <property type="term" value="C:plasma membrane"/>
    <property type="evidence" value="ECO:0007669"/>
    <property type="project" value="UniProtKB-SubCell"/>
</dbReference>
<name>A0A3S5CP26_9PLAT</name>
<proteinExistence type="inferred from homology"/>
<comment type="subcellular location">
    <subcellularLocation>
        <location evidence="1">Cell membrane</location>
        <topology evidence="1">Lipid-anchor</topology>
        <orientation evidence="1">Cytoplasmic side</orientation>
    </subcellularLocation>
</comment>
<reference evidence="2" key="1">
    <citation type="submission" date="2018-11" db="EMBL/GenBank/DDBJ databases">
        <authorList>
            <consortium name="Pathogen Informatics"/>
        </authorList>
    </citation>
    <scope>NUCLEOTIDE SEQUENCE</scope>
</reference>
<dbReference type="AlphaFoldDB" id="A0A3S5CP26"/>
<keyword evidence="1" id="KW-0449">Lipoprotein</keyword>
<dbReference type="GO" id="GO:0005964">
    <property type="term" value="C:phosphorylase kinase complex"/>
    <property type="evidence" value="ECO:0007669"/>
    <property type="project" value="TreeGrafter"/>
</dbReference>
<keyword evidence="1" id="KW-0636">Prenylation</keyword>
<keyword evidence="1" id="KW-0119">Carbohydrate metabolism</keyword>
<dbReference type="GO" id="GO:0005977">
    <property type="term" value="P:glycogen metabolic process"/>
    <property type="evidence" value="ECO:0007669"/>
    <property type="project" value="UniProtKB-UniPathway"/>
</dbReference>
<comment type="pathway">
    <text evidence="1">Glycan biosynthesis; glycogen metabolism.</text>
</comment>